<evidence type="ECO:0000256" key="4">
    <source>
        <dbReference type="ARBA" id="ARBA00023180"/>
    </source>
</evidence>
<dbReference type="Proteomes" id="UP001497623">
    <property type="component" value="Unassembled WGS sequence"/>
</dbReference>
<dbReference type="InterPro" id="IPR000421">
    <property type="entry name" value="FA58C"/>
</dbReference>
<dbReference type="InterPro" id="IPR025155">
    <property type="entry name" value="WxxW_domain"/>
</dbReference>
<evidence type="ECO:0000256" key="3">
    <source>
        <dbReference type="ARBA" id="ARBA00022729"/>
    </source>
</evidence>
<comment type="caution">
    <text evidence="6">The sequence shown here is derived from an EMBL/GenBank/DDBJ whole genome shotgun (WGS) entry which is preliminary data.</text>
</comment>
<dbReference type="AlphaFoldDB" id="A0AAV2RFS4"/>
<dbReference type="Pfam" id="PF13330">
    <property type="entry name" value="Mucin2_WxxW"/>
    <property type="match status" value="3"/>
</dbReference>
<gene>
    <name evidence="6" type="ORF">MNOR_LOCUS23128</name>
</gene>
<accession>A0AAV2RFS4</accession>
<dbReference type="Pfam" id="PF00754">
    <property type="entry name" value="F5_F8_type_C"/>
    <property type="match status" value="2"/>
</dbReference>
<evidence type="ECO:0000313" key="7">
    <source>
        <dbReference type="Proteomes" id="UP001497623"/>
    </source>
</evidence>
<protein>
    <recommendedName>
        <fullName evidence="5">F5/8 type C domain-containing protein</fullName>
    </recommendedName>
</protein>
<proteinExistence type="predicted"/>
<dbReference type="InterPro" id="IPR008979">
    <property type="entry name" value="Galactose-bd-like_sf"/>
</dbReference>
<evidence type="ECO:0000313" key="6">
    <source>
        <dbReference type="EMBL" id="CAL4122406.1"/>
    </source>
</evidence>
<keyword evidence="2" id="KW-0964">Secreted</keyword>
<feature type="non-terminal residue" evidence="6">
    <location>
        <position position="822"/>
    </location>
</feature>
<feature type="domain" description="F5/8 type C" evidence="5">
    <location>
        <begin position="540"/>
        <end position="697"/>
    </location>
</feature>
<dbReference type="PROSITE" id="PS50022">
    <property type="entry name" value="FA58C_3"/>
    <property type="match status" value="2"/>
</dbReference>
<evidence type="ECO:0000256" key="2">
    <source>
        <dbReference type="ARBA" id="ARBA00022525"/>
    </source>
</evidence>
<dbReference type="GO" id="GO:0005576">
    <property type="term" value="C:extracellular region"/>
    <property type="evidence" value="ECO:0007669"/>
    <property type="project" value="UniProtKB-SubCell"/>
</dbReference>
<dbReference type="SUPFAM" id="SSF49785">
    <property type="entry name" value="Galactose-binding domain-like"/>
    <property type="match status" value="2"/>
</dbReference>
<reference evidence="6 7" key="1">
    <citation type="submission" date="2024-05" db="EMBL/GenBank/DDBJ databases">
        <authorList>
            <person name="Wallberg A."/>
        </authorList>
    </citation>
    <scope>NUCLEOTIDE SEQUENCE [LARGE SCALE GENOMIC DNA]</scope>
</reference>
<name>A0AAV2RFS4_MEGNR</name>
<dbReference type="PANTHER" id="PTHR24543">
    <property type="entry name" value="MULTICOPPER OXIDASE-RELATED"/>
    <property type="match status" value="1"/>
</dbReference>
<dbReference type="Gene3D" id="2.60.120.260">
    <property type="entry name" value="Galactose-binding domain-like"/>
    <property type="match status" value="2"/>
</dbReference>
<keyword evidence="7" id="KW-1185">Reference proteome</keyword>
<comment type="subcellular location">
    <subcellularLocation>
        <location evidence="1">Secreted</location>
    </subcellularLocation>
</comment>
<dbReference type="EMBL" id="CAXKWB010020086">
    <property type="protein sequence ID" value="CAL4122406.1"/>
    <property type="molecule type" value="Genomic_DNA"/>
</dbReference>
<keyword evidence="3" id="KW-0732">Signal</keyword>
<feature type="domain" description="F5/8 type C" evidence="5">
    <location>
        <begin position="713"/>
        <end position="822"/>
    </location>
</feature>
<keyword evidence="4" id="KW-0325">Glycoprotein</keyword>
<evidence type="ECO:0000256" key="1">
    <source>
        <dbReference type="ARBA" id="ARBA00004613"/>
    </source>
</evidence>
<sequence length="822" mass="91980">MEPWSFTDLHPVFYPKVTPPPKQENCTEPYWTEYFNISTSEDFDNGDFELIDELITRNEKICPKAYITDIQCQFYKQIKVGSKGGRKGSKGGYRSSSVKIELVDYTESDDFGVTCNKGNGLTCSDILQTRTGRCQDYSIRVLCSCDVVDILPPPGVTEEIPSTSVMPLPPAPDIWPNDQSCDPGENFSQCVMQCDRVCMFYSNMLKVSTSLCQNQRECLPGCKNPGKEYKCDDGYFLQDNNTCVQTFDCTCRLPNGLPLKPGIWYETRMCERCMCSNNQLLCEVSPDCYQVPVATTETFEHITVIPSTYKPIKVEDLFRCDEWTPYINNKRSGKGDFQQLSDLRQQYPSICAHPTNVSCRAATGKMAATDLGQVITCDANTGLICNNAENIEECYDYEISIYCECDTPFVTKTPKLTTKGVTTTLAPCDTWSPWINEHHPWPEGKGDDREHKTLQNLKDQYGFCMEGLLADIECKAMSSDPTLADDGVSCSVKFGLYCNKEIQKRGSCFDYKVRYYCTCDIAVTSTTVLVPSFHTPPPECQPEKYKKLLKYIPDAHFSATSSMNIYMGAQSARLYPEDSSAQSMTWTASRAETGQFIQVDMGSSIPVYGLEVGGSPLTGDFVTSYSVQISDDDITFHPILSDKKNPNSDVQMLRGPYNANTPLLQLFSAPVETRYIRIMPNTWSGDRISLAFEVIGCDTPILATAKPIVIPECDELMGIENGQLYDGQITVSSVFNNNVEFYGKGNIRLNTDSIPGLTAGAWVAQSSEQEYVRFDFQEISKLTGVSTQGREDADDWVESFTVHYSPDEESWAPIMDKTGSTM</sequence>
<dbReference type="CDD" id="cd19941">
    <property type="entry name" value="TIL"/>
    <property type="match status" value="1"/>
</dbReference>
<organism evidence="6 7">
    <name type="scientific">Meganyctiphanes norvegica</name>
    <name type="common">Northern krill</name>
    <name type="synonym">Thysanopoda norvegica</name>
    <dbReference type="NCBI Taxonomy" id="48144"/>
    <lineage>
        <taxon>Eukaryota</taxon>
        <taxon>Metazoa</taxon>
        <taxon>Ecdysozoa</taxon>
        <taxon>Arthropoda</taxon>
        <taxon>Crustacea</taxon>
        <taxon>Multicrustacea</taxon>
        <taxon>Malacostraca</taxon>
        <taxon>Eumalacostraca</taxon>
        <taxon>Eucarida</taxon>
        <taxon>Euphausiacea</taxon>
        <taxon>Euphausiidae</taxon>
        <taxon>Meganyctiphanes</taxon>
    </lineage>
</organism>
<dbReference type="PROSITE" id="PS01285">
    <property type="entry name" value="FA58C_1"/>
    <property type="match status" value="1"/>
</dbReference>
<evidence type="ECO:0000259" key="5">
    <source>
        <dbReference type="PROSITE" id="PS50022"/>
    </source>
</evidence>